<evidence type="ECO:0000313" key="9">
    <source>
        <dbReference type="EMBL" id="OOM09349.1"/>
    </source>
</evidence>
<sequence length="220" mass="24375">MLVFEDKPKSIDAEAYRTLRTNMQYLSIEKEIKTIVVTSACPNEGKSTVLGNLALAFAQNGKNVIIIDCDLRQPSIHKKFNVSNLLGISQVLIEEETLENAIQHYKSNLDILTSGKIPPNPSEIINSTAMNNLLEELKNKYDILIIDSPPLDVVTDGQILSTKVDGTILVLKAGQSKIQSAKEAKNLLNKVGANIIGLVINQVKESKKKYSYYYGIDKKK</sequence>
<dbReference type="NCBIfam" id="TIGR01007">
    <property type="entry name" value="eps_fam"/>
    <property type="match status" value="1"/>
</dbReference>
<organism evidence="9 10">
    <name type="scientific">Clostridium saccharobutylicum</name>
    <dbReference type="NCBI Taxonomy" id="169679"/>
    <lineage>
        <taxon>Bacteria</taxon>
        <taxon>Bacillati</taxon>
        <taxon>Bacillota</taxon>
        <taxon>Clostridia</taxon>
        <taxon>Eubacteriales</taxon>
        <taxon>Clostridiaceae</taxon>
        <taxon>Clostridium</taxon>
    </lineage>
</organism>
<evidence type="ECO:0000256" key="3">
    <source>
        <dbReference type="ARBA" id="ARBA00022679"/>
    </source>
</evidence>
<comment type="catalytic activity">
    <reaction evidence="8">
        <text>L-tyrosyl-[protein] + ATP = O-phospho-L-tyrosyl-[protein] + ADP + H(+)</text>
        <dbReference type="Rhea" id="RHEA:10596"/>
        <dbReference type="Rhea" id="RHEA-COMP:10136"/>
        <dbReference type="Rhea" id="RHEA-COMP:20101"/>
        <dbReference type="ChEBI" id="CHEBI:15378"/>
        <dbReference type="ChEBI" id="CHEBI:30616"/>
        <dbReference type="ChEBI" id="CHEBI:46858"/>
        <dbReference type="ChEBI" id="CHEBI:61978"/>
        <dbReference type="ChEBI" id="CHEBI:456216"/>
        <dbReference type="EC" id="2.7.10.2"/>
    </reaction>
</comment>
<evidence type="ECO:0000256" key="5">
    <source>
        <dbReference type="ARBA" id="ARBA00022777"/>
    </source>
</evidence>
<dbReference type="Pfam" id="PF10609">
    <property type="entry name" value="ParA"/>
    <property type="match status" value="1"/>
</dbReference>
<dbReference type="InterPro" id="IPR005702">
    <property type="entry name" value="Wzc-like_C"/>
</dbReference>
<evidence type="ECO:0000256" key="6">
    <source>
        <dbReference type="ARBA" id="ARBA00022840"/>
    </source>
</evidence>
<keyword evidence="5 9" id="KW-0418">Kinase</keyword>
<dbReference type="RefSeq" id="WP_077866659.1">
    <property type="nucleotide sequence ID" value="NZ_LZYZ01000007.1"/>
</dbReference>
<dbReference type="CDD" id="cd05387">
    <property type="entry name" value="BY-kinase"/>
    <property type="match status" value="1"/>
</dbReference>
<reference evidence="9 10" key="1">
    <citation type="submission" date="2016-05" db="EMBL/GenBank/DDBJ databases">
        <title>Microbial solvent formation.</title>
        <authorList>
            <person name="Poehlein A."/>
            <person name="Montoya Solano J.D."/>
            <person name="Flitsch S."/>
            <person name="Krabben P."/>
            <person name="Duerre P."/>
            <person name="Daniel R."/>
        </authorList>
    </citation>
    <scope>NUCLEOTIDE SEQUENCE [LARGE SCALE GENOMIC DNA]</scope>
    <source>
        <strain evidence="9 10">L1-8</strain>
    </source>
</reference>
<evidence type="ECO:0000256" key="8">
    <source>
        <dbReference type="ARBA" id="ARBA00051245"/>
    </source>
</evidence>
<keyword evidence="7" id="KW-0829">Tyrosine-protein kinase</keyword>
<dbReference type="PANTHER" id="PTHR32309:SF13">
    <property type="entry name" value="FERRIC ENTEROBACTIN TRANSPORT PROTEIN FEPE"/>
    <property type="match status" value="1"/>
</dbReference>
<evidence type="ECO:0000313" key="10">
    <source>
        <dbReference type="Proteomes" id="UP000191154"/>
    </source>
</evidence>
<dbReference type="AlphaFoldDB" id="A0A1S8MYR1"/>
<comment type="caution">
    <text evidence="9">The sequence shown here is derived from an EMBL/GenBank/DDBJ whole genome shotgun (WGS) entry which is preliminary data.</text>
</comment>
<dbReference type="GO" id="GO:0042802">
    <property type="term" value="F:identical protein binding"/>
    <property type="evidence" value="ECO:0007669"/>
    <property type="project" value="UniProtKB-ARBA"/>
</dbReference>
<dbReference type="Proteomes" id="UP000191154">
    <property type="component" value="Unassembled WGS sequence"/>
</dbReference>
<dbReference type="InterPro" id="IPR027417">
    <property type="entry name" value="P-loop_NTPase"/>
</dbReference>
<keyword evidence="4" id="KW-0547">Nucleotide-binding</keyword>
<evidence type="ECO:0000256" key="7">
    <source>
        <dbReference type="ARBA" id="ARBA00023137"/>
    </source>
</evidence>
<evidence type="ECO:0000256" key="2">
    <source>
        <dbReference type="ARBA" id="ARBA00011903"/>
    </source>
</evidence>
<keyword evidence="6" id="KW-0067">ATP-binding</keyword>
<dbReference type="Gene3D" id="3.40.50.300">
    <property type="entry name" value="P-loop containing nucleotide triphosphate hydrolases"/>
    <property type="match status" value="1"/>
</dbReference>
<comment type="similarity">
    <text evidence="1">Belongs to the CpsD/CapB family.</text>
</comment>
<name>A0A1S8MYR1_CLOSA</name>
<dbReference type="InterPro" id="IPR033756">
    <property type="entry name" value="YlxH/NBP35"/>
</dbReference>
<protein>
    <recommendedName>
        <fullName evidence="2">non-specific protein-tyrosine kinase</fullName>
        <ecNumber evidence="2">2.7.10.2</ecNumber>
    </recommendedName>
</protein>
<keyword evidence="3 9" id="KW-0808">Transferase</keyword>
<dbReference type="FunFam" id="3.40.50.300:FF:000527">
    <property type="entry name" value="Tyrosine-protein kinase etk"/>
    <property type="match status" value="1"/>
</dbReference>
<dbReference type="SUPFAM" id="SSF52540">
    <property type="entry name" value="P-loop containing nucleoside triphosphate hydrolases"/>
    <property type="match status" value="1"/>
</dbReference>
<accession>A0A1S8MYR1</accession>
<dbReference type="GO" id="GO:0005524">
    <property type="term" value="F:ATP binding"/>
    <property type="evidence" value="ECO:0007669"/>
    <property type="project" value="UniProtKB-KW"/>
</dbReference>
<evidence type="ECO:0000256" key="1">
    <source>
        <dbReference type="ARBA" id="ARBA00007316"/>
    </source>
</evidence>
<evidence type="ECO:0000256" key="4">
    <source>
        <dbReference type="ARBA" id="ARBA00022741"/>
    </source>
</evidence>
<dbReference type="InterPro" id="IPR050445">
    <property type="entry name" value="Bact_polysacc_biosynth/exp"/>
</dbReference>
<proteinExistence type="inferred from homology"/>
<dbReference type="EC" id="2.7.10.2" evidence="2"/>
<dbReference type="GO" id="GO:0005886">
    <property type="term" value="C:plasma membrane"/>
    <property type="evidence" value="ECO:0007669"/>
    <property type="project" value="TreeGrafter"/>
</dbReference>
<dbReference type="PANTHER" id="PTHR32309">
    <property type="entry name" value="TYROSINE-PROTEIN KINASE"/>
    <property type="match status" value="1"/>
</dbReference>
<dbReference type="STRING" id="169679.CSACC_28440"/>
<dbReference type="GO" id="GO:0004715">
    <property type="term" value="F:non-membrane spanning protein tyrosine kinase activity"/>
    <property type="evidence" value="ECO:0007669"/>
    <property type="project" value="UniProtKB-EC"/>
</dbReference>
<gene>
    <name evidence="9" type="primary">ywqD_2</name>
    <name evidence="9" type="ORF">CLOSAC_36300</name>
</gene>
<dbReference type="EMBL" id="LZYZ01000007">
    <property type="protein sequence ID" value="OOM09349.1"/>
    <property type="molecule type" value="Genomic_DNA"/>
</dbReference>